<protein>
    <recommendedName>
        <fullName evidence="4">C2H2-type domain-containing protein</fullName>
    </recommendedName>
</protein>
<dbReference type="Proteomes" id="UP000023152">
    <property type="component" value="Unassembled WGS sequence"/>
</dbReference>
<organism evidence="2 3">
    <name type="scientific">Reticulomyxa filosa</name>
    <dbReference type="NCBI Taxonomy" id="46433"/>
    <lineage>
        <taxon>Eukaryota</taxon>
        <taxon>Sar</taxon>
        <taxon>Rhizaria</taxon>
        <taxon>Retaria</taxon>
        <taxon>Foraminifera</taxon>
        <taxon>Monothalamids</taxon>
        <taxon>Reticulomyxidae</taxon>
        <taxon>Reticulomyxa</taxon>
    </lineage>
</organism>
<gene>
    <name evidence="2" type="ORF">RFI_05580</name>
</gene>
<keyword evidence="3" id="KW-1185">Reference proteome</keyword>
<proteinExistence type="predicted"/>
<feature type="transmembrane region" description="Helical" evidence="1">
    <location>
        <begin position="55"/>
        <end position="75"/>
    </location>
</feature>
<reference evidence="2 3" key="1">
    <citation type="journal article" date="2013" name="Curr. Biol.">
        <title>The Genome of the Foraminiferan Reticulomyxa filosa.</title>
        <authorList>
            <person name="Glockner G."/>
            <person name="Hulsmann N."/>
            <person name="Schleicher M."/>
            <person name="Noegel A.A."/>
            <person name="Eichinger L."/>
            <person name="Gallinger C."/>
            <person name="Pawlowski J."/>
            <person name="Sierra R."/>
            <person name="Euteneuer U."/>
            <person name="Pillet L."/>
            <person name="Moustafa A."/>
            <person name="Platzer M."/>
            <person name="Groth M."/>
            <person name="Szafranski K."/>
            <person name="Schliwa M."/>
        </authorList>
    </citation>
    <scope>NUCLEOTIDE SEQUENCE [LARGE SCALE GENOMIC DNA]</scope>
</reference>
<keyword evidence="1" id="KW-0472">Membrane</keyword>
<dbReference type="AlphaFoldDB" id="X6NZ08"/>
<evidence type="ECO:0000313" key="3">
    <source>
        <dbReference type="Proteomes" id="UP000023152"/>
    </source>
</evidence>
<keyword evidence="1" id="KW-0812">Transmembrane</keyword>
<evidence type="ECO:0008006" key="4">
    <source>
        <dbReference type="Google" id="ProtNLM"/>
    </source>
</evidence>
<comment type="caution">
    <text evidence="2">The sequence shown here is derived from an EMBL/GenBank/DDBJ whole genome shotgun (WGS) entry which is preliminary data.</text>
</comment>
<dbReference type="EMBL" id="ASPP01004855">
    <property type="protein sequence ID" value="ETO31540.1"/>
    <property type="molecule type" value="Genomic_DNA"/>
</dbReference>
<keyword evidence="1" id="KW-1133">Transmembrane helix</keyword>
<sequence length="250" mass="29811">MCVCKQSKHQLLPDLNDFLKNYNHGILLEADNCLLYQLDAKDVIQEFLSDNSDGMMIKVGVVSFFFFFFVCLFLGKGEEREISIMQQTTDQKYFICVDCGKSYREIAKPIPWLLGHSKEHDFQPIQLCGLCFTEAHKEAIDSARINIHEYVEANLNTPTQAMELCLVHRLFTTSRSFFTLFLFYFVLFLDRKKKFSFFFFFKKKWDFKKKKKDLKNDKNSRLMLTLANEFQYMWKNRREDHKKMLQIINL</sequence>
<evidence type="ECO:0000256" key="1">
    <source>
        <dbReference type="SAM" id="Phobius"/>
    </source>
</evidence>
<name>X6NZ08_RETFI</name>
<accession>X6NZ08</accession>
<evidence type="ECO:0000313" key="2">
    <source>
        <dbReference type="EMBL" id="ETO31540.1"/>
    </source>
</evidence>
<feature type="transmembrane region" description="Helical" evidence="1">
    <location>
        <begin position="170"/>
        <end position="189"/>
    </location>
</feature>